<dbReference type="Proteomes" id="UP000519972">
    <property type="component" value="Unassembled WGS sequence"/>
</dbReference>
<dbReference type="GO" id="GO:0030288">
    <property type="term" value="C:outer membrane-bounded periplasmic space"/>
    <property type="evidence" value="ECO:0007669"/>
    <property type="project" value="UniProtKB-ARBA"/>
</dbReference>
<evidence type="ECO:0000256" key="2">
    <source>
        <dbReference type="ARBA" id="ARBA00005695"/>
    </source>
</evidence>
<dbReference type="InterPro" id="IPR039424">
    <property type="entry name" value="SBP_5"/>
</dbReference>
<evidence type="ECO:0000259" key="3">
    <source>
        <dbReference type="Pfam" id="PF00496"/>
    </source>
</evidence>
<evidence type="ECO:0000313" key="5">
    <source>
        <dbReference type="Proteomes" id="UP000519972"/>
    </source>
</evidence>
<dbReference type="RefSeq" id="WP_171376625.1">
    <property type="nucleotide sequence ID" value="NZ_JABFCN010000020.1"/>
</dbReference>
<dbReference type="EMBL" id="JABFCN010000020">
    <property type="protein sequence ID" value="NNU37246.1"/>
    <property type="molecule type" value="Genomic_DNA"/>
</dbReference>
<name>A0A7Y3S5V7_9HYPH</name>
<organism evidence="4 5">
    <name type="scientific">Rhizobium sophorae</name>
    <dbReference type="NCBI Taxonomy" id="1535242"/>
    <lineage>
        <taxon>Bacteria</taxon>
        <taxon>Pseudomonadati</taxon>
        <taxon>Pseudomonadota</taxon>
        <taxon>Alphaproteobacteria</taxon>
        <taxon>Hyphomicrobiales</taxon>
        <taxon>Rhizobiaceae</taxon>
        <taxon>Rhizobium/Agrobacterium group</taxon>
        <taxon>Rhizobium</taxon>
    </lineage>
</organism>
<dbReference type="Gene3D" id="3.10.105.10">
    <property type="entry name" value="Dipeptide-binding Protein, Domain 3"/>
    <property type="match status" value="1"/>
</dbReference>
<proteinExistence type="inferred from homology"/>
<keyword evidence="5" id="KW-1185">Reference proteome</keyword>
<dbReference type="PROSITE" id="PS51318">
    <property type="entry name" value="TAT"/>
    <property type="match status" value="1"/>
</dbReference>
<evidence type="ECO:0000313" key="4">
    <source>
        <dbReference type="EMBL" id="NNU37246.1"/>
    </source>
</evidence>
<accession>A0A7Y3S5V7</accession>
<dbReference type="GO" id="GO:0015833">
    <property type="term" value="P:peptide transport"/>
    <property type="evidence" value="ECO:0007669"/>
    <property type="project" value="TreeGrafter"/>
</dbReference>
<gene>
    <name evidence="4" type="ORF">G9X64_12270</name>
</gene>
<dbReference type="AlphaFoldDB" id="A0A7Y3S5V7"/>
<protein>
    <submittedName>
        <fullName evidence="4">ABC transporter substrate-binding protein</fullName>
    </submittedName>
</protein>
<dbReference type="Gene3D" id="3.40.190.10">
    <property type="entry name" value="Periplasmic binding protein-like II"/>
    <property type="match status" value="1"/>
</dbReference>
<dbReference type="InterPro" id="IPR000914">
    <property type="entry name" value="SBP_5_dom"/>
</dbReference>
<dbReference type="GO" id="GO:0043190">
    <property type="term" value="C:ATP-binding cassette (ABC) transporter complex"/>
    <property type="evidence" value="ECO:0007669"/>
    <property type="project" value="InterPro"/>
</dbReference>
<comment type="subcellular location">
    <subcellularLocation>
        <location evidence="1">Periplasm</location>
    </subcellularLocation>
</comment>
<evidence type="ECO:0000256" key="1">
    <source>
        <dbReference type="ARBA" id="ARBA00004418"/>
    </source>
</evidence>
<dbReference type="PANTHER" id="PTHR30290:SF83">
    <property type="entry name" value="ABC TRANSPORTER SUBSTRATE-BINDING PROTEIN"/>
    <property type="match status" value="1"/>
</dbReference>
<dbReference type="InterPro" id="IPR030678">
    <property type="entry name" value="Peptide/Ni-bd"/>
</dbReference>
<reference evidence="4 5" key="1">
    <citation type="submission" date="2020-02" db="EMBL/GenBank/DDBJ databases">
        <authorList>
            <person name="Sun Q."/>
        </authorList>
    </citation>
    <scope>NUCLEOTIDE SEQUENCE [LARGE SCALE GENOMIC DNA]</scope>
    <source>
        <strain evidence="4 5">CCBAU 03386</strain>
    </source>
</reference>
<dbReference type="SUPFAM" id="SSF53850">
    <property type="entry name" value="Periplasmic binding protein-like II"/>
    <property type="match status" value="1"/>
</dbReference>
<comment type="similarity">
    <text evidence="2">Belongs to the bacterial solute-binding protein 5 family.</text>
</comment>
<sequence>MNLKRRQFLEVAVASTALTMIGIKGARAASDPSVIRIGIAAGGPRTSDPNLTTQGGDNWATEQMYEQLVRPADGTFATAPDQYLPTLATEWKMSPDAKSWTFKLREGVQFHKGYGEMTADDVVFSYKRAIAGGTNMAILSNIADVVADGPYSVTVSLKTADVNLLGTTIFSNNTSIVSKKAVDAIGAEKFQTDAVGTGPYEMTRFDPQWGTAMKRHEAYWGDKAKTPNVECVYMADTTSRTLALLSGDVDMIEAVRAPGWVDSMLQRDPTLIIDMTSPGSFNTLHVNLNRKPFDNLKVRQALMYAIDRHAIADALKPMGGFTAGLQPDFFPAGFKTEDLPPELQYKPDPEKAKALLAEAGFPDGFDFDSNCSQREDYSSIMLIVQEQLRAVGMRMNLKIGDHTAYHADNKMDKNTLALHSSSYPPIPTQLYFQQLSVKSEVKSDSSGGLNYSHYGVAIPGIDDILDKALQSTDFNTYVDNCKKIELQVLRDLPLIGLASLSFTVARNARLDLGYKVQSGYARWRFHRAAKTA</sequence>
<feature type="domain" description="Solute-binding protein family 5" evidence="3">
    <location>
        <begin position="84"/>
        <end position="421"/>
    </location>
</feature>
<dbReference type="InterPro" id="IPR006311">
    <property type="entry name" value="TAT_signal"/>
</dbReference>
<dbReference type="GO" id="GO:1904680">
    <property type="term" value="F:peptide transmembrane transporter activity"/>
    <property type="evidence" value="ECO:0007669"/>
    <property type="project" value="TreeGrafter"/>
</dbReference>
<dbReference type="PANTHER" id="PTHR30290">
    <property type="entry name" value="PERIPLASMIC BINDING COMPONENT OF ABC TRANSPORTER"/>
    <property type="match status" value="1"/>
</dbReference>
<dbReference type="Pfam" id="PF00496">
    <property type="entry name" value="SBP_bac_5"/>
    <property type="match status" value="1"/>
</dbReference>
<dbReference type="PIRSF" id="PIRSF002741">
    <property type="entry name" value="MppA"/>
    <property type="match status" value="1"/>
</dbReference>
<comment type="caution">
    <text evidence="4">The sequence shown here is derived from an EMBL/GenBank/DDBJ whole genome shotgun (WGS) entry which is preliminary data.</text>
</comment>